<keyword evidence="1" id="KW-0812">Transmembrane</keyword>
<evidence type="ECO:0000256" key="1">
    <source>
        <dbReference type="SAM" id="Phobius"/>
    </source>
</evidence>
<gene>
    <name evidence="2" type="primary">atp8</name>
</gene>
<dbReference type="AlphaFoldDB" id="T1S9M6"/>
<keyword evidence="1" id="KW-1133">Transmembrane helix</keyword>
<protein>
    <submittedName>
        <fullName evidence="2">ATP synthase subunit 8</fullName>
    </submittedName>
</protein>
<proteinExistence type="predicted"/>
<organism evidence="2">
    <name type="scientific">Mimachlamys senatoria</name>
    <dbReference type="NCBI Taxonomy" id="388643"/>
    <lineage>
        <taxon>Eukaryota</taxon>
        <taxon>Metazoa</taxon>
        <taxon>Spiralia</taxon>
        <taxon>Lophotrochozoa</taxon>
        <taxon>Mollusca</taxon>
        <taxon>Bivalvia</taxon>
        <taxon>Autobranchia</taxon>
        <taxon>Pteriomorphia</taxon>
        <taxon>Pectinida</taxon>
        <taxon>Pectinoidea</taxon>
        <taxon>Pectinidae</taxon>
        <taxon>Mimachlamys</taxon>
    </lineage>
</organism>
<feature type="transmembrane region" description="Helical" evidence="1">
    <location>
        <begin position="12"/>
        <end position="32"/>
    </location>
</feature>
<keyword evidence="1" id="KW-0472">Membrane</keyword>
<dbReference type="EMBL" id="KF214684">
    <property type="protein sequence ID" value="AGR50849.1"/>
    <property type="molecule type" value="Genomic_DNA"/>
</dbReference>
<name>T1S9M6_9BIVA</name>
<accession>T1S9M6</accession>
<sequence>MPHMEPVSWLLWLFIFLILSYSFFCVIWYVHIPYTKIKLPKSSSSPFMKW</sequence>
<geneLocation type="mitochondrion" evidence="2"/>
<evidence type="ECO:0000313" key="2">
    <source>
        <dbReference type="EMBL" id="AGR50849.1"/>
    </source>
</evidence>
<reference evidence="2" key="1">
    <citation type="journal article" date="2013" name="Mitochondrial DNA">
        <title>The mitochondrial genome of the scallop Mimachlamys senatoria (Bivalvia, Pectinidae).</title>
        <authorList>
            <person name="Wu X."/>
            <person name="Li X."/>
            <person name="Yu Z."/>
        </authorList>
    </citation>
    <scope>NUCLEOTIDE SEQUENCE</scope>
</reference>
<keyword evidence="2" id="KW-0496">Mitochondrion</keyword>